<reference evidence="9" key="1">
    <citation type="submission" date="2025-08" db="UniProtKB">
        <authorList>
            <consortium name="Ensembl"/>
        </authorList>
    </citation>
    <scope>IDENTIFICATION</scope>
</reference>
<keyword evidence="3" id="KW-0963">Cytoplasm</keyword>
<reference evidence="9" key="2">
    <citation type="submission" date="2025-09" db="UniProtKB">
        <authorList>
            <consortium name="Ensembl"/>
        </authorList>
    </citation>
    <scope>IDENTIFICATION</scope>
</reference>
<comment type="subcellular location">
    <subcellularLocation>
        <location evidence="2">Cytoplasm</location>
    </subcellularLocation>
    <subcellularLocation>
        <location evidence="1">Nucleus</location>
    </subcellularLocation>
</comment>
<accession>A0A8C3R2Z2</accession>
<proteinExistence type="predicted"/>
<dbReference type="GO" id="GO:0005737">
    <property type="term" value="C:cytoplasm"/>
    <property type="evidence" value="ECO:0007669"/>
    <property type="project" value="UniProtKB-SubCell"/>
</dbReference>
<feature type="transmembrane region" description="Helical" evidence="7">
    <location>
        <begin position="232"/>
        <end position="250"/>
    </location>
</feature>
<sequence length="251" mass="28313">ISATIMNALWTTLLNYNFRLSAASLLRNAALIESAAACISKPVEKILLDKVEVITGEEAEHNVLQINCKLFVFNKRSLAWTERGRGSLRLNDTSSNKHGMLKSRLIMRNQGSLRLILNTQLWEQMVIKRANRKSLCFTATDQADHSVQVFLTQASSKDTEHLYAAIHHRLVALRSFAEQEPDAHQVDTESETAFQPLNCDSDDEDDEELTQVSSTGSGKQKFCWKCVIVSGYLLKVMKIGFFFLILTITFI</sequence>
<dbReference type="SUPFAM" id="SSF50729">
    <property type="entry name" value="PH domain-like"/>
    <property type="match status" value="1"/>
</dbReference>
<dbReference type="CDD" id="cd13180">
    <property type="entry name" value="RanBD_RanBP3"/>
    <property type="match status" value="1"/>
</dbReference>
<dbReference type="GO" id="GO:0046332">
    <property type="term" value="F:SMAD binding"/>
    <property type="evidence" value="ECO:0007669"/>
    <property type="project" value="UniProtKB-ARBA"/>
</dbReference>
<dbReference type="InterPro" id="IPR000156">
    <property type="entry name" value="Ran_bind_dom"/>
</dbReference>
<keyword evidence="4" id="KW-0539">Nucleus</keyword>
<evidence type="ECO:0000259" key="8">
    <source>
        <dbReference type="PROSITE" id="PS50196"/>
    </source>
</evidence>
<evidence type="ECO:0000256" key="3">
    <source>
        <dbReference type="ARBA" id="ARBA00022490"/>
    </source>
</evidence>
<evidence type="ECO:0000256" key="1">
    <source>
        <dbReference type="ARBA" id="ARBA00004123"/>
    </source>
</evidence>
<comment type="function">
    <text evidence="5">Nuclear export factor for BMP-specific SMAD1/5/8 that plays a critical role in terminating BMP signaling and regulating mesenchymal stem cell differentiation by blocking osteoblast differentiation to promote myogenic differention. Directly recognizes dephosphorylated SMAD1/5/8 and mediates their nuclear export in a Ran-dependent manner.</text>
</comment>
<dbReference type="GO" id="GO:0005634">
    <property type="term" value="C:nucleus"/>
    <property type="evidence" value="ECO:0007669"/>
    <property type="project" value="UniProtKB-SubCell"/>
</dbReference>
<dbReference type="PANTHER" id="PTHR23138:SF88">
    <property type="entry name" value="RAN-BINDING PROTEIN 3-LIKE"/>
    <property type="match status" value="1"/>
</dbReference>
<dbReference type="GO" id="GO:0006611">
    <property type="term" value="P:protein export from nucleus"/>
    <property type="evidence" value="ECO:0007669"/>
    <property type="project" value="TreeGrafter"/>
</dbReference>
<dbReference type="InterPro" id="IPR011993">
    <property type="entry name" value="PH-like_dom_sf"/>
</dbReference>
<evidence type="ECO:0000256" key="6">
    <source>
        <dbReference type="ARBA" id="ARBA00068028"/>
    </source>
</evidence>
<keyword evidence="7" id="KW-1133">Transmembrane helix</keyword>
<dbReference type="Gene3D" id="2.30.29.30">
    <property type="entry name" value="Pleckstrin-homology domain (PH domain)/Phosphotyrosine-binding domain (PTB)"/>
    <property type="match status" value="1"/>
</dbReference>
<name>A0A8C3R2Z2_9PASS</name>
<dbReference type="PANTHER" id="PTHR23138">
    <property type="entry name" value="RAN BINDING PROTEIN"/>
    <property type="match status" value="1"/>
</dbReference>
<organism evidence="9 10">
    <name type="scientific">Cyanoderma ruficeps</name>
    <name type="common">rufous-capped babbler</name>
    <dbReference type="NCBI Taxonomy" id="181631"/>
    <lineage>
        <taxon>Eukaryota</taxon>
        <taxon>Metazoa</taxon>
        <taxon>Chordata</taxon>
        <taxon>Craniata</taxon>
        <taxon>Vertebrata</taxon>
        <taxon>Euteleostomi</taxon>
        <taxon>Archelosauria</taxon>
        <taxon>Archosauria</taxon>
        <taxon>Dinosauria</taxon>
        <taxon>Saurischia</taxon>
        <taxon>Theropoda</taxon>
        <taxon>Coelurosauria</taxon>
        <taxon>Aves</taxon>
        <taxon>Neognathae</taxon>
        <taxon>Neoaves</taxon>
        <taxon>Telluraves</taxon>
        <taxon>Australaves</taxon>
        <taxon>Passeriformes</taxon>
        <taxon>Sylvioidea</taxon>
        <taxon>Timaliidae</taxon>
        <taxon>Cyanoderma</taxon>
    </lineage>
</organism>
<evidence type="ECO:0000313" key="9">
    <source>
        <dbReference type="Ensembl" id="ENSCRFP00000014302.1"/>
    </source>
</evidence>
<dbReference type="Ensembl" id="ENSCRFT00000014804.1">
    <property type="protein sequence ID" value="ENSCRFP00000014302.1"/>
    <property type="gene ID" value="ENSCRFG00000011030.1"/>
</dbReference>
<dbReference type="FunFam" id="2.30.29.30:FF:000228">
    <property type="entry name" value="ran-binding protein 3-like isoform X2"/>
    <property type="match status" value="1"/>
</dbReference>
<evidence type="ECO:0000313" key="10">
    <source>
        <dbReference type="Proteomes" id="UP000694396"/>
    </source>
</evidence>
<dbReference type="Proteomes" id="UP000694396">
    <property type="component" value="Unplaced"/>
</dbReference>
<keyword evidence="10" id="KW-1185">Reference proteome</keyword>
<evidence type="ECO:0000256" key="5">
    <source>
        <dbReference type="ARBA" id="ARBA00059866"/>
    </source>
</evidence>
<keyword evidence="7" id="KW-0812">Transmembrane</keyword>
<feature type="domain" description="RanBD1" evidence="8">
    <location>
        <begin position="41"/>
        <end position="128"/>
    </location>
</feature>
<dbReference type="Pfam" id="PF00638">
    <property type="entry name" value="Ran_BP1"/>
    <property type="match status" value="1"/>
</dbReference>
<dbReference type="PROSITE" id="PS50196">
    <property type="entry name" value="RANBD1"/>
    <property type="match status" value="1"/>
</dbReference>
<keyword evidence="7" id="KW-0472">Membrane</keyword>
<evidence type="ECO:0000256" key="2">
    <source>
        <dbReference type="ARBA" id="ARBA00004496"/>
    </source>
</evidence>
<evidence type="ECO:0000256" key="7">
    <source>
        <dbReference type="SAM" id="Phobius"/>
    </source>
</evidence>
<protein>
    <recommendedName>
        <fullName evidence="6">Ran-binding protein 3-like</fullName>
    </recommendedName>
</protein>
<dbReference type="AlphaFoldDB" id="A0A8C3R2Z2"/>
<dbReference type="InterPro" id="IPR045255">
    <property type="entry name" value="RanBP1-like"/>
</dbReference>
<dbReference type="SMART" id="SM00160">
    <property type="entry name" value="RanBD"/>
    <property type="match status" value="1"/>
</dbReference>
<evidence type="ECO:0000256" key="4">
    <source>
        <dbReference type="ARBA" id="ARBA00023242"/>
    </source>
</evidence>